<accession>A0A1H8D3R6</accession>
<name>A0A1H8D3R6_9EURY</name>
<sequence length="293" mass="29974">MAEFASCYFCGTALDAQIDPYPVVPDDAGTDDRPTVDLCPVCRRKLSKVLDVALSAAEGAETTATPLAAGPDPAPLSADHEDPTADLGSEDHEEEPAYAVEPSGEATAVEDTAEAEDDGSGDDEGDVDSAGGDDGEADAVSEADEAEDGDAVANAEAPETEDESADTTGDGASASAASAAEADDAVANGEAPGTAADDGAESEESAADDHTDADDAETARSESDQPSILSTPAAQKIIKLLQNRDFPVEREEIEVVASNAYEIPHQDCDDVIEALVSEGYVGEREGQLVRPEG</sequence>
<feature type="region of interest" description="Disordered" evidence="1">
    <location>
        <begin position="63"/>
        <end position="232"/>
    </location>
</feature>
<protein>
    <submittedName>
        <fullName evidence="2">Uncharacterized protein</fullName>
    </submittedName>
</protein>
<proteinExistence type="predicted"/>
<feature type="compositionally biased region" description="Acidic residues" evidence="1">
    <location>
        <begin position="198"/>
        <end position="216"/>
    </location>
</feature>
<dbReference type="AlphaFoldDB" id="A0A1H8D3R6"/>
<dbReference type="EMBL" id="FOCX01000001">
    <property type="protein sequence ID" value="SEN01819.1"/>
    <property type="molecule type" value="Genomic_DNA"/>
</dbReference>
<gene>
    <name evidence="2" type="ORF">SAMN05216388_1001167</name>
</gene>
<feature type="compositionally biased region" description="Low complexity" evidence="1">
    <location>
        <begin position="166"/>
        <end position="197"/>
    </location>
</feature>
<evidence type="ECO:0000313" key="2">
    <source>
        <dbReference type="EMBL" id="SEN01819.1"/>
    </source>
</evidence>
<evidence type="ECO:0000256" key="1">
    <source>
        <dbReference type="SAM" id="MobiDB-lite"/>
    </source>
</evidence>
<feature type="compositionally biased region" description="Acidic residues" evidence="1">
    <location>
        <begin position="111"/>
        <end position="150"/>
    </location>
</feature>
<keyword evidence="3" id="KW-1185">Reference proteome</keyword>
<evidence type="ECO:0000313" key="3">
    <source>
        <dbReference type="Proteomes" id="UP000198775"/>
    </source>
</evidence>
<dbReference type="Proteomes" id="UP000198775">
    <property type="component" value="Unassembled WGS sequence"/>
</dbReference>
<organism evidence="2 3">
    <name type="scientific">Halorientalis persicus</name>
    <dbReference type="NCBI Taxonomy" id="1367881"/>
    <lineage>
        <taxon>Archaea</taxon>
        <taxon>Methanobacteriati</taxon>
        <taxon>Methanobacteriota</taxon>
        <taxon>Stenosarchaea group</taxon>
        <taxon>Halobacteria</taxon>
        <taxon>Halobacteriales</taxon>
        <taxon>Haloarculaceae</taxon>
        <taxon>Halorientalis</taxon>
    </lineage>
</organism>
<dbReference type="RefSeq" id="WP_092656642.1">
    <property type="nucleotide sequence ID" value="NZ_FOCX01000001.1"/>
</dbReference>
<reference evidence="3" key="1">
    <citation type="submission" date="2016-10" db="EMBL/GenBank/DDBJ databases">
        <authorList>
            <person name="Varghese N."/>
            <person name="Submissions S."/>
        </authorList>
    </citation>
    <scope>NUCLEOTIDE SEQUENCE [LARGE SCALE GENOMIC DNA]</scope>
    <source>
        <strain evidence="3">IBRC-M 10043</strain>
    </source>
</reference>
<dbReference type="OrthoDB" id="204261at2157"/>